<feature type="transmembrane region" description="Helical" evidence="7">
    <location>
        <begin position="346"/>
        <end position="367"/>
    </location>
</feature>
<sequence>MQDTENKDSMSSLSDEKKEIREEVAEEVSSLDDVDVSGVNERKTLFYVDLRILPLLALMYAFALIDRINLGSARVAGMGLALHLEVGDRYSIASCLYFVPYILLQIPGNAMLRAVGARNLITFIVVGWGAVQTGMAFVKSWGMLTLCRILLGALEAPFFPAMVYIISTWYKRHEVQKRLAAFYLMSITISAFSSIMAYGLSMLNGKSGIQGWSWIFLVEGVITIGLGIIGYFLLPDFPDKNKFLSREQTVLILKRVREDRGDHVPDEITTAKVLHHLSDWTLWAYGIMFGCATLPAYMLAYFIPVILAGMGYSTTDSLLLSAPPYGPAFLSAMIFAWLADRTKHRSSYIAIQAVITLVGTCMTAFATQNSVRYAGTFFINAGSAGCIPGILAYGANNVASQSKRAVSSALTVAWGGIGGILATTVFRQEDSPKYLPGLWVTLVAQIVMILLAFVTMFHFYRKNKLAREGKLSAPLEGKAGFYYTL</sequence>
<dbReference type="AlphaFoldDB" id="A0AAW0CFQ4"/>
<dbReference type="Proteomes" id="UP001383192">
    <property type="component" value="Unassembled WGS sequence"/>
</dbReference>
<feature type="transmembrane region" description="Helical" evidence="7">
    <location>
        <begin position="438"/>
        <end position="460"/>
    </location>
</feature>
<feature type="transmembrane region" description="Helical" evidence="7">
    <location>
        <begin position="120"/>
        <end position="137"/>
    </location>
</feature>
<evidence type="ECO:0000256" key="6">
    <source>
        <dbReference type="SAM" id="MobiDB-lite"/>
    </source>
</evidence>
<feature type="transmembrane region" description="Helical" evidence="7">
    <location>
        <begin position="373"/>
        <end position="393"/>
    </location>
</feature>
<feature type="transmembrane region" description="Helical" evidence="7">
    <location>
        <begin position="282"/>
        <end position="306"/>
    </location>
</feature>
<protein>
    <recommendedName>
        <fullName evidence="8">Major facilitator superfamily (MFS) profile domain-containing protein</fullName>
    </recommendedName>
</protein>
<dbReference type="GO" id="GO:0022857">
    <property type="term" value="F:transmembrane transporter activity"/>
    <property type="evidence" value="ECO:0007669"/>
    <property type="project" value="InterPro"/>
</dbReference>
<dbReference type="SUPFAM" id="SSF103473">
    <property type="entry name" value="MFS general substrate transporter"/>
    <property type="match status" value="1"/>
</dbReference>
<feature type="transmembrane region" description="Helical" evidence="7">
    <location>
        <begin position="90"/>
        <end position="108"/>
    </location>
</feature>
<keyword evidence="3 7" id="KW-0812">Transmembrane</keyword>
<comment type="subcellular location">
    <subcellularLocation>
        <location evidence="1">Membrane</location>
        <topology evidence="1">Multi-pass membrane protein</topology>
    </subcellularLocation>
</comment>
<evidence type="ECO:0000313" key="10">
    <source>
        <dbReference type="Proteomes" id="UP001383192"/>
    </source>
</evidence>
<feature type="transmembrane region" description="Helical" evidence="7">
    <location>
        <begin position="52"/>
        <end position="70"/>
    </location>
</feature>
<proteinExistence type="predicted"/>
<keyword evidence="4 7" id="KW-1133">Transmembrane helix</keyword>
<dbReference type="GO" id="GO:0016020">
    <property type="term" value="C:membrane"/>
    <property type="evidence" value="ECO:0007669"/>
    <property type="project" value="UniProtKB-SubCell"/>
</dbReference>
<dbReference type="InterPro" id="IPR011701">
    <property type="entry name" value="MFS"/>
</dbReference>
<reference evidence="9 10" key="1">
    <citation type="submission" date="2024-01" db="EMBL/GenBank/DDBJ databases">
        <title>A draft genome for a cacao thread blight-causing isolate of Paramarasmius palmivorus.</title>
        <authorList>
            <person name="Baruah I.K."/>
            <person name="Bukari Y."/>
            <person name="Amoako-Attah I."/>
            <person name="Meinhardt L.W."/>
            <person name="Bailey B.A."/>
            <person name="Cohen S.P."/>
        </authorList>
    </citation>
    <scope>NUCLEOTIDE SEQUENCE [LARGE SCALE GENOMIC DNA]</scope>
    <source>
        <strain evidence="9 10">GH-12</strain>
    </source>
</reference>
<dbReference type="FunFam" id="1.20.1250.20:FF:000013">
    <property type="entry name" value="MFS general substrate transporter"/>
    <property type="match status" value="1"/>
</dbReference>
<evidence type="ECO:0000256" key="1">
    <source>
        <dbReference type="ARBA" id="ARBA00004141"/>
    </source>
</evidence>
<keyword evidence="2" id="KW-0813">Transport</keyword>
<evidence type="ECO:0000256" key="3">
    <source>
        <dbReference type="ARBA" id="ARBA00022692"/>
    </source>
</evidence>
<comment type="caution">
    <text evidence="9">The sequence shown here is derived from an EMBL/GenBank/DDBJ whole genome shotgun (WGS) entry which is preliminary data.</text>
</comment>
<feature type="transmembrane region" description="Helical" evidence="7">
    <location>
        <begin position="179"/>
        <end position="200"/>
    </location>
</feature>
<feature type="transmembrane region" description="Helical" evidence="7">
    <location>
        <begin position="405"/>
        <end position="426"/>
    </location>
</feature>
<feature type="transmembrane region" description="Helical" evidence="7">
    <location>
        <begin position="149"/>
        <end position="167"/>
    </location>
</feature>
<dbReference type="EMBL" id="JAYKXP010000051">
    <property type="protein sequence ID" value="KAK7036421.1"/>
    <property type="molecule type" value="Genomic_DNA"/>
</dbReference>
<dbReference type="PANTHER" id="PTHR43791">
    <property type="entry name" value="PERMEASE-RELATED"/>
    <property type="match status" value="1"/>
</dbReference>
<dbReference type="PANTHER" id="PTHR43791:SF3">
    <property type="entry name" value="MAJOR FACILITATOR SUPERFAMILY (MFS) PROFILE DOMAIN-CONTAINING PROTEIN"/>
    <property type="match status" value="1"/>
</dbReference>
<feature type="transmembrane region" description="Helical" evidence="7">
    <location>
        <begin position="318"/>
        <end position="339"/>
    </location>
</feature>
<feature type="domain" description="Major facilitator superfamily (MFS) profile" evidence="8">
    <location>
        <begin position="55"/>
        <end position="464"/>
    </location>
</feature>
<evidence type="ECO:0000256" key="2">
    <source>
        <dbReference type="ARBA" id="ARBA00022448"/>
    </source>
</evidence>
<feature type="transmembrane region" description="Helical" evidence="7">
    <location>
        <begin position="212"/>
        <end position="234"/>
    </location>
</feature>
<dbReference type="FunFam" id="1.20.1250.20:FF:000018">
    <property type="entry name" value="MFS transporter permease"/>
    <property type="match status" value="1"/>
</dbReference>
<evidence type="ECO:0000313" key="9">
    <source>
        <dbReference type="EMBL" id="KAK7036421.1"/>
    </source>
</evidence>
<dbReference type="Pfam" id="PF07690">
    <property type="entry name" value="MFS_1"/>
    <property type="match status" value="1"/>
</dbReference>
<accession>A0AAW0CFQ4</accession>
<keyword evidence="10" id="KW-1185">Reference proteome</keyword>
<organism evidence="9 10">
    <name type="scientific">Paramarasmius palmivorus</name>
    <dbReference type="NCBI Taxonomy" id="297713"/>
    <lineage>
        <taxon>Eukaryota</taxon>
        <taxon>Fungi</taxon>
        <taxon>Dikarya</taxon>
        <taxon>Basidiomycota</taxon>
        <taxon>Agaricomycotina</taxon>
        <taxon>Agaricomycetes</taxon>
        <taxon>Agaricomycetidae</taxon>
        <taxon>Agaricales</taxon>
        <taxon>Marasmiineae</taxon>
        <taxon>Marasmiaceae</taxon>
        <taxon>Paramarasmius</taxon>
    </lineage>
</organism>
<evidence type="ECO:0000256" key="4">
    <source>
        <dbReference type="ARBA" id="ARBA00022989"/>
    </source>
</evidence>
<dbReference type="InterPro" id="IPR020846">
    <property type="entry name" value="MFS_dom"/>
</dbReference>
<dbReference type="PROSITE" id="PS50850">
    <property type="entry name" value="MFS"/>
    <property type="match status" value="1"/>
</dbReference>
<evidence type="ECO:0000256" key="5">
    <source>
        <dbReference type="ARBA" id="ARBA00023136"/>
    </source>
</evidence>
<name>A0AAW0CFQ4_9AGAR</name>
<evidence type="ECO:0000256" key="7">
    <source>
        <dbReference type="SAM" id="Phobius"/>
    </source>
</evidence>
<dbReference type="Gene3D" id="1.20.1250.20">
    <property type="entry name" value="MFS general substrate transporter like domains"/>
    <property type="match status" value="2"/>
</dbReference>
<keyword evidence="5 7" id="KW-0472">Membrane</keyword>
<gene>
    <name evidence="9" type="ORF">VNI00_011618</name>
</gene>
<dbReference type="InterPro" id="IPR036259">
    <property type="entry name" value="MFS_trans_sf"/>
</dbReference>
<feature type="region of interest" description="Disordered" evidence="6">
    <location>
        <begin position="1"/>
        <end position="21"/>
    </location>
</feature>
<evidence type="ECO:0000259" key="8">
    <source>
        <dbReference type="PROSITE" id="PS50850"/>
    </source>
</evidence>